<keyword evidence="1" id="KW-0472">Membrane</keyword>
<protein>
    <submittedName>
        <fullName evidence="2">Uncharacterized protein</fullName>
    </submittedName>
</protein>
<dbReference type="Proteomes" id="UP000566813">
    <property type="component" value="Unassembled WGS sequence"/>
</dbReference>
<keyword evidence="1" id="KW-1133">Transmembrane helix</keyword>
<feature type="transmembrane region" description="Helical" evidence="1">
    <location>
        <begin position="122"/>
        <end position="143"/>
    </location>
</feature>
<dbReference type="RefSeq" id="WP_185663636.1">
    <property type="nucleotide sequence ID" value="NZ_JACLAW010000005.1"/>
</dbReference>
<dbReference type="AlphaFoldDB" id="A0A7X1KLM1"/>
<name>A0A7X1KLM1_9SPHN</name>
<accession>A0A7X1KLM1</accession>
<comment type="caution">
    <text evidence="2">The sequence shown here is derived from an EMBL/GenBank/DDBJ whole genome shotgun (WGS) entry which is preliminary data.</text>
</comment>
<keyword evidence="1" id="KW-0812">Transmembrane</keyword>
<evidence type="ECO:0000256" key="1">
    <source>
        <dbReference type="SAM" id="Phobius"/>
    </source>
</evidence>
<dbReference type="EMBL" id="JACLAW010000005">
    <property type="protein sequence ID" value="MBC2665370.1"/>
    <property type="molecule type" value="Genomic_DNA"/>
</dbReference>
<evidence type="ECO:0000313" key="2">
    <source>
        <dbReference type="EMBL" id="MBC2665370.1"/>
    </source>
</evidence>
<sequence length="414" mass="44100">MTVTNETDIAALRAAIAVARADAGLGRSGHVRRLFEYLAQCSLERRSPKESEVAIEVFGRPADFDPSRDATARVYVHKLRQRLERIGDAAGEGLTIPRGTYRLELRTAEPAPAPTTARRLPLAAMAAALVIVAVGSAAAALWLRPLDAAASASTSPVWQRLLDNGKPTIVAVGDYYIFADMGAPDGGPRLVREYTVNSAADLARFRRDNPRRAAGYEDLDLSYLPVGAAGALMNIARITRRPDLVKVLPASSLTPTMIRDSNVVYIGFLSGLGVLRDPTFGGSRYRIGATYDDIIDTATGKHYESGGGQPDRHDDMYPDYGYLATFAGPSGNRIVIIAGTRDAALAQMGETAANPAMLDRIAARGGQALAAEALFGVNSLGEINIESHLIDASPLAPSRIWRGGERGSVTFPAG</sequence>
<proteinExistence type="predicted"/>
<organism evidence="2 3">
    <name type="scientific">Novosphingobium flavum</name>
    <dbReference type="NCBI Taxonomy" id="1778672"/>
    <lineage>
        <taxon>Bacteria</taxon>
        <taxon>Pseudomonadati</taxon>
        <taxon>Pseudomonadota</taxon>
        <taxon>Alphaproteobacteria</taxon>
        <taxon>Sphingomonadales</taxon>
        <taxon>Sphingomonadaceae</taxon>
        <taxon>Novosphingobium</taxon>
    </lineage>
</organism>
<reference evidence="2 3" key="1">
    <citation type="submission" date="2020-08" db="EMBL/GenBank/DDBJ databases">
        <title>The genome sequence of type strain Novosphingobium flavum NBRC 111647.</title>
        <authorList>
            <person name="Liu Y."/>
        </authorList>
    </citation>
    <scope>NUCLEOTIDE SEQUENCE [LARGE SCALE GENOMIC DNA]</scope>
    <source>
        <strain evidence="2 3">NBRC 111647</strain>
    </source>
</reference>
<evidence type="ECO:0000313" key="3">
    <source>
        <dbReference type="Proteomes" id="UP000566813"/>
    </source>
</evidence>
<gene>
    <name evidence="2" type="ORF">H7F51_07545</name>
</gene>
<keyword evidence="3" id="KW-1185">Reference proteome</keyword>